<dbReference type="InterPro" id="IPR000182">
    <property type="entry name" value="GNAT_dom"/>
</dbReference>
<dbReference type="PROSITE" id="PS51186">
    <property type="entry name" value="GNAT"/>
    <property type="match status" value="1"/>
</dbReference>
<dbReference type="Proteomes" id="UP000756132">
    <property type="component" value="Chromosome 5"/>
</dbReference>
<dbReference type="Pfam" id="PF00583">
    <property type="entry name" value="Acetyltransf_1"/>
    <property type="match status" value="1"/>
</dbReference>
<dbReference type="Gene3D" id="3.40.630.30">
    <property type="match status" value="1"/>
</dbReference>
<name>A0A9Q8P8Z0_PASFU</name>
<feature type="domain" description="N-acetyltransferase" evidence="2">
    <location>
        <begin position="68"/>
        <end position="244"/>
    </location>
</feature>
<feature type="region of interest" description="Disordered" evidence="1">
    <location>
        <begin position="112"/>
        <end position="136"/>
    </location>
</feature>
<evidence type="ECO:0000313" key="3">
    <source>
        <dbReference type="EMBL" id="UJO17714.1"/>
    </source>
</evidence>
<dbReference type="GeneID" id="71985528"/>
<reference evidence="3" key="1">
    <citation type="submission" date="2021-12" db="EMBL/GenBank/DDBJ databases">
        <authorList>
            <person name="Zaccaron A."/>
            <person name="Stergiopoulos I."/>
        </authorList>
    </citation>
    <scope>NUCLEOTIDE SEQUENCE</scope>
    <source>
        <strain evidence="3">Race5_Kim</strain>
    </source>
</reference>
<evidence type="ECO:0000256" key="1">
    <source>
        <dbReference type="SAM" id="MobiDB-lite"/>
    </source>
</evidence>
<dbReference type="PANTHER" id="PTHR42791:SF1">
    <property type="entry name" value="N-ACETYLTRANSFERASE DOMAIN-CONTAINING PROTEIN"/>
    <property type="match status" value="1"/>
</dbReference>
<dbReference type="InterPro" id="IPR052523">
    <property type="entry name" value="Trichothecene_AcTrans"/>
</dbReference>
<dbReference type="GO" id="GO:0016747">
    <property type="term" value="F:acyltransferase activity, transferring groups other than amino-acyl groups"/>
    <property type="evidence" value="ECO:0007669"/>
    <property type="project" value="InterPro"/>
</dbReference>
<dbReference type="EMBL" id="CP090167">
    <property type="protein sequence ID" value="UJO17714.1"/>
    <property type="molecule type" value="Genomic_DNA"/>
</dbReference>
<sequence length="259" mass="29607">MISSDEECTHRNTTARHSSKMTLKLLPLPQNEWQMYTRICKAAFIPGILSVMYPEGYSDEAQEHALGTLLRTAERHPDRIQMMKVVDEALPDDDLYQKVVGISQWKIFPRERTEEEMKQEEEVSNREDKECGSPPGLSEAVADDFGGATSEYKKKHLGNRPHVLLHILATRPEHERRGVGAMSLAWGTQKADEMGLPMYLEGGPKGVALYKKWGFEVVDVLPWDAQKHGYHDSLKHLCMLRPARKSSWSRSHHTQTWQS</sequence>
<reference evidence="3" key="2">
    <citation type="journal article" date="2022" name="Microb. Genom.">
        <title>A chromosome-scale genome assembly of the tomato pathogen Cladosporium fulvum reveals a compartmentalized genome architecture and the presence of a dispensable chromosome.</title>
        <authorList>
            <person name="Zaccaron A.Z."/>
            <person name="Chen L.H."/>
            <person name="Samaras A."/>
            <person name="Stergiopoulos I."/>
        </authorList>
    </citation>
    <scope>NUCLEOTIDE SEQUENCE</scope>
    <source>
        <strain evidence="3">Race5_Kim</strain>
    </source>
</reference>
<proteinExistence type="predicted"/>
<gene>
    <name evidence="3" type="ORF">CLAFUR5_05650</name>
</gene>
<dbReference type="RefSeq" id="XP_047762080.1">
    <property type="nucleotide sequence ID" value="XM_047904798.1"/>
</dbReference>
<evidence type="ECO:0000313" key="4">
    <source>
        <dbReference type="Proteomes" id="UP000756132"/>
    </source>
</evidence>
<keyword evidence="4" id="KW-1185">Reference proteome</keyword>
<dbReference type="OrthoDB" id="410198at2759"/>
<evidence type="ECO:0000259" key="2">
    <source>
        <dbReference type="PROSITE" id="PS51186"/>
    </source>
</evidence>
<dbReference type="PANTHER" id="PTHR42791">
    <property type="entry name" value="GNAT FAMILY ACETYLTRANSFERASE"/>
    <property type="match status" value="1"/>
</dbReference>
<accession>A0A9Q8P8Z0</accession>
<dbReference type="AlphaFoldDB" id="A0A9Q8P8Z0"/>
<dbReference type="InterPro" id="IPR016181">
    <property type="entry name" value="Acyl_CoA_acyltransferase"/>
</dbReference>
<organism evidence="3 4">
    <name type="scientific">Passalora fulva</name>
    <name type="common">Tomato leaf mold</name>
    <name type="synonym">Cladosporium fulvum</name>
    <dbReference type="NCBI Taxonomy" id="5499"/>
    <lineage>
        <taxon>Eukaryota</taxon>
        <taxon>Fungi</taxon>
        <taxon>Dikarya</taxon>
        <taxon>Ascomycota</taxon>
        <taxon>Pezizomycotina</taxon>
        <taxon>Dothideomycetes</taxon>
        <taxon>Dothideomycetidae</taxon>
        <taxon>Mycosphaerellales</taxon>
        <taxon>Mycosphaerellaceae</taxon>
        <taxon>Fulvia</taxon>
    </lineage>
</organism>
<dbReference type="KEGG" id="ffu:CLAFUR5_05650"/>
<dbReference type="SUPFAM" id="SSF55729">
    <property type="entry name" value="Acyl-CoA N-acyltransferases (Nat)"/>
    <property type="match status" value="1"/>
</dbReference>
<feature type="compositionally biased region" description="Basic and acidic residues" evidence="1">
    <location>
        <begin position="112"/>
        <end position="131"/>
    </location>
</feature>
<protein>
    <recommendedName>
        <fullName evidence="2">N-acetyltransferase domain-containing protein</fullName>
    </recommendedName>
</protein>